<dbReference type="STRING" id="2064.TR51_24740"/>
<dbReference type="EMBL" id="JXZB01000004">
    <property type="protein sequence ID" value="KIQ63979.1"/>
    <property type="molecule type" value="Genomic_DNA"/>
</dbReference>
<feature type="domain" description="DUF4350" evidence="2">
    <location>
        <begin position="20"/>
        <end position="192"/>
    </location>
</feature>
<dbReference type="InterPro" id="IPR025646">
    <property type="entry name" value="DUF4350"/>
</dbReference>
<keyword evidence="4" id="KW-1185">Reference proteome</keyword>
<reference evidence="3 4" key="1">
    <citation type="submission" date="2015-02" db="EMBL/GenBank/DDBJ databases">
        <title>Draft genome sequence of Kitasatospora griseola MF730-N6, a bafilomycin, terpentecin and satosporin producer.</title>
        <authorList>
            <person name="Arens J.C."/>
            <person name="Haltli B."/>
            <person name="Kerr R.G."/>
        </authorList>
    </citation>
    <scope>NUCLEOTIDE SEQUENCE [LARGE SCALE GENOMIC DNA]</scope>
    <source>
        <strain evidence="3 4">MF730-N6</strain>
    </source>
</reference>
<dbReference type="PATRIC" id="fig|2064.6.peg.5288"/>
<dbReference type="Pfam" id="PF14258">
    <property type="entry name" value="DUF4350"/>
    <property type="match status" value="1"/>
</dbReference>
<comment type="caution">
    <text evidence="3">The sequence shown here is derived from an EMBL/GenBank/DDBJ whole genome shotgun (WGS) entry which is preliminary data.</text>
</comment>
<evidence type="ECO:0000313" key="3">
    <source>
        <dbReference type="EMBL" id="KIQ63979.1"/>
    </source>
</evidence>
<organism evidence="3 4">
    <name type="scientific">Kitasatospora griseola</name>
    <name type="common">Streptomyces griseolosporeus</name>
    <dbReference type="NCBI Taxonomy" id="2064"/>
    <lineage>
        <taxon>Bacteria</taxon>
        <taxon>Bacillati</taxon>
        <taxon>Actinomycetota</taxon>
        <taxon>Actinomycetes</taxon>
        <taxon>Kitasatosporales</taxon>
        <taxon>Streptomycetaceae</taxon>
        <taxon>Kitasatospora</taxon>
    </lineage>
</organism>
<evidence type="ECO:0000256" key="1">
    <source>
        <dbReference type="SAM" id="MobiDB-lite"/>
    </source>
</evidence>
<accession>A0A0D0PN39</accession>
<feature type="region of interest" description="Disordered" evidence="1">
    <location>
        <begin position="1"/>
        <end position="24"/>
    </location>
</feature>
<gene>
    <name evidence="3" type="ORF">TR51_24740</name>
</gene>
<evidence type="ECO:0000313" key="4">
    <source>
        <dbReference type="Proteomes" id="UP000032066"/>
    </source>
</evidence>
<proteinExistence type="predicted"/>
<sequence length="359" mass="38004">MVAGIPGNNGYGPFDPRSGDTGGTRAADQILQRHGVTSRTAATESELVAALRADDTTVVLGRPDQLPRQELARLAALTRGANSRLVLIAPDQPVLNAFTPGISTYYSAVDTTAVPPACTLPEAVNAGAAQLGGQSYDPGARDVGCYPHGSSRLGLVSRTTGTQQVIVVGTEWPFTNAHLDQDGNAALVLGLLGAHHRLVWQTPDPTTSVAPAEQRKSFDELIPDGWNWGALQLLLAALLAVVWRARRLGPVLSERLPAVVRASETTEGRARLYHRANARGHAAETLRRAARRRAAAALGLPHTSGDPDPAALTEAAAARLGRPAADLQQLLYGPAPTDDAALLRLADDLDDMEWQVRQP</sequence>
<evidence type="ECO:0000259" key="2">
    <source>
        <dbReference type="Pfam" id="PF14258"/>
    </source>
</evidence>
<protein>
    <recommendedName>
        <fullName evidence="2">DUF4350 domain-containing protein</fullName>
    </recommendedName>
</protein>
<dbReference type="Proteomes" id="UP000032066">
    <property type="component" value="Unassembled WGS sequence"/>
</dbReference>
<dbReference type="AlphaFoldDB" id="A0A0D0PN39"/>
<name>A0A0D0PN39_KITGR</name>